<feature type="compositionally biased region" description="Basic and acidic residues" evidence="1">
    <location>
        <begin position="1"/>
        <end position="11"/>
    </location>
</feature>
<name>A0A329EET7_VIBDI</name>
<dbReference type="AlphaFoldDB" id="A0A329EET7"/>
<dbReference type="EMBL" id="QLTR01000014">
    <property type="protein sequence ID" value="RAS62633.1"/>
    <property type="molecule type" value="Genomic_DNA"/>
</dbReference>
<comment type="caution">
    <text evidence="2">The sequence shown here is derived from an EMBL/GenBank/DDBJ whole genome shotgun (WGS) entry which is preliminary data.</text>
</comment>
<feature type="region of interest" description="Disordered" evidence="1">
    <location>
        <begin position="1"/>
        <end position="22"/>
    </location>
</feature>
<organism evidence="2 3">
    <name type="scientific">Vibrio diazotrophicus</name>
    <dbReference type="NCBI Taxonomy" id="685"/>
    <lineage>
        <taxon>Bacteria</taxon>
        <taxon>Pseudomonadati</taxon>
        <taxon>Pseudomonadota</taxon>
        <taxon>Gammaproteobacteria</taxon>
        <taxon>Vibrionales</taxon>
        <taxon>Vibrionaceae</taxon>
        <taxon>Vibrio</taxon>
    </lineage>
</organism>
<evidence type="ECO:0000313" key="3">
    <source>
        <dbReference type="Proteomes" id="UP000248729"/>
    </source>
</evidence>
<protein>
    <submittedName>
        <fullName evidence="2">Uncharacterized protein</fullName>
    </submittedName>
</protein>
<proteinExistence type="predicted"/>
<reference evidence="2 3" key="1">
    <citation type="submission" date="2018-06" db="EMBL/GenBank/DDBJ databases">
        <title>Freshwater and sediment microbial communities from various areas in North America, analyzing microbe dynamics in response to fracking.</title>
        <authorList>
            <person name="Lamendella R."/>
        </authorList>
    </citation>
    <scope>NUCLEOTIDE SEQUENCE [LARGE SCALE GENOMIC DNA]</scope>
    <source>
        <strain evidence="2 3">99A</strain>
    </source>
</reference>
<accession>A0A329EET7</accession>
<sequence length="110" mass="12001">MMHNPKPENAIKPRPPGAESPSKVKETLIIVLDLLLDEYDADPRNPVIKELQQLVNAQDDIPSGEVELTAVLSPGGVYKVHDQHGRPVKGVKSVAVFPDQSGQSVFQINL</sequence>
<dbReference type="Proteomes" id="UP000248729">
    <property type="component" value="Unassembled WGS sequence"/>
</dbReference>
<gene>
    <name evidence="2" type="ORF">DET48_11427</name>
</gene>
<evidence type="ECO:0000256" key="1">
    <source>
        <dbReference type="SAM" id="MobiDB-lite"/>
    </source>
</evidence>
<evidence type="ECO:0000313" key="2">
    <source>
        <dbReference type="EMBL" id="RAS62633.1"/>
    </source>
</evidence>